<evidence type="ECO:0000256" key="1">
    <source>
        <dbReference type="ARBA" id="ARBA00004123"/>
    </source>
</evidence>
<dbReference type="PRINTS" id="PR00367">
    <property type="entry name" value="ETHRSPELEMNT"/>
</dbReference>
<reference evidence="9" key="1">
    <citation type="submission" date="2015-06" db="UniProtKB">
        <authorList>
            <consortium name="EnsemblPlants"/>
        </authorList>
    </citation>
    <scope>IDENTIFICATION</scope>
</reference>
<feature type="domain" description="AP2/ERF" evidence="8">
    <location>
        <begin position="178"/>
        <end position="236"/>
    </location>
</feature>
<dbReference type="PANTHER" id="PTHR32467:SF96">
    <property type="entry name" value="OS03G0313100 PROTEIN"/>
    <property type="match status" value="1"/>
</dbReference>
<keyword evidence="5" id="KW-0804">Transcription</keyword>
<evidence type="ECO:0000313" key="9">
    <source>
        <dbReference type="EnsemblPlants" id="EMT28877"/>
    </source>
</evidence>
<protein>
    <submittedName>
        <fullName evidence="9">AP2-like ethylene-responsive transcription factor AIL5</fullName>
    </submittedName>
</protein>
<accession>M8CN45</accession>
<dbReference type="Gene3D" id="3.30.730.10">
    <property type="entry name" value="AP2/ERF domain"/>
    <property type="match status" value="2"/>
</dbReference>
<dbReference type="GO" id="GO:0003700">
    <property type="term" value="F:DNA-binding transcription factor activity"/>
    <property type="evidence" value="ECO:0007669"/>
    <property type="project" value="InterPro"/>
</dbReference>
<evidence type="ECO:0000256" key="3">
    <source>
        <dbReference type="ARBA" id="ARBA00023015"/>
    </source>
</evidence>
<evidence type="ECO:0000256" key="6">
    <source>
        <dbReference type="ARBA" id="ARBA00023242"/>
    </source>
</evidence>
<evidence type="ECO:0000256" key="5">
    <source>
        <dbReference type="ARBA" id="ARBA00023163"/>
    </source>
</evidence>
<dbReference type="InterPro" id="IPR001471">
    <property type="entry name" value="AP2/ERF_dom"/>
</dbReference>
<dbReference type="SUPFAM" id="SSF54171">
    <property type="entry name" value="DNA-binding domain"/>
    <property type="match status" value="2"/>
</dbReference>
<comment type="similarity">
    <text evidence="7">Belongs to the AP2/ERF transcription factor family. AP2 subfamily.</text>
</comment>
<evidence type="ECO:0000256" key="7">
    <source>
        <dbReference type="ARBA" id="ARBA00037973"/>
    </source>
</evidence>
<feature type="domain" description="AP2/ERF" evidence="8">
    <location>
        <begin position="115"/>
        <end position="142"/>
    </location>
</feature>
<dbReference type="AlphaFoldDB" id="M8CN45"/>
<dbReference type="EnsemblPlants" id="EMT28877">
    <property type="protein sequence ID" value="EMT28877"/>
    <property type="gene ID" value="F775_02723"/>
</dbReference>
<dbReference type="PROSITE" id="PS51032">
    <property type="entry name" value="AP2_ERF"/>
    <property type="match status" value="2"/>
</dbReference>
<evidence type="ECO:0000256" key="4">
    <source>
        <dbReference type="ARBA" id="ARBA00023125"/>
    </source>
</evidence>
<dbReference type="CDD" id="cd00018">
    <property type="entry name" value="AP2"/>
    <property type="match status" value="1"/>
</dbReference>
<dbReference type="InterPro" id="IPR016177">
    <property type="entry name" value="DNA-bd_dom_sf"/>
</dbReference>
<evidence type="ECO:0000259" key="8">
    <source>
        <dbReference type="PROSITE" id="PS51032"/>
    </source>
</evidence>
<dbReference type="FunFam" id="3.30.730.10:FF:000002">
    <property type="entry name" value="AP2-like ethylene-responsive transcription factor"/>
    <property type="match status" value="1"/>
</dbReference>
<dbReference type="SMART" id="SM00380">
    <property type="entry name" value="AP2"/>
    <property type="match status" value="2"/>
</dbReference>
<keyword evidence="6" id="KW-0539">Nucleus</keyword>
<evidence type="ECO:0000256" key="2">
    <source>
        <dbReference type="ARBA" id="ARBA00022737"/>
    </source>
</evidence>
<organism evidence="9">
    <name type="scientific">Aegilops tauschii</name>
    <name type="common">Tausch's goatgrass</name>
    <name type="synonym">Aegilops squarrosa</name>
    <dbReference type="NCBI Taxonomy" id="37682"/>
    <lineage>
        <taxon>Eukaryota</taxon>
        <taxon>Viridiplantae</taxon>
        <taxon>Streptophyta</taxon>
        <taxon>Embryophyta</taxon>
        <taxon>Tracheophyta</taxon>
        <taxon>Spermatophyta</taxon>
        <taxon>Magnoliopsida</taxon>
        <taxon>Liliopsida</taxon>
        <taxon>Poales</taxon>
        <taxon>Poaceae</taxon>
        <taxon>BOP clade</taxon>
        <taxon>Pooideae</taxon>
        <taxon>Triticodae</taxon>
        <taxon>Triticeae</taxon>
        <taxon>Triticinae</taxon>
        <taxon>Aegilops</taxon>
    </lineage>
</organism>
<dbReference type="GO" id="GO:0005634">
    <property type="term" value="C:nucleus"/>
    <property type="evidence" value="ECO:0007669"/>
    <property type="project" value="UniProtKB-SubCell"/>
</dbReference>
<dbReference type="PANTHER" id="PTHR32467">
    <property type="entry name" value="AP2-LIKE ETHYLENE-RESPONSIVE TRANSCRIPTION FACTOR"/>
    <property type="match status" value="1"/>
</dbReference>
<dbReference type="GO" id="GO:0003677">
    <property type="term" value="F:DNA binding"/>
    <property type="evidence" value="ECO:0007669"/>
    <property type="project" value="UniProtKB-KW"/>
</dbReference>
<keyword evidence="4" id="KW-0238">DNA-binding</keyword>
<sequence length="355" mass="38462">MSPPTNGSASLPLTGLSDAVLFPFDGFSADDFFATAPPPPPPPPLGADPGRLLLASSRNDVHASRDLAVAAPVETTGSPSALAPLPLTPSSCQRTSCYRGVTRWQFMPACKYSGYEKEDRAARAYDLAALKYWGVNATTNFPKENYIRELEEMQNMSRQELIASLRRKSSGFSRGASVYRGVTRHHQHGRWQARIGRVAGNKDLYLGTFATEEEAAEAYDIAALKFRGDNAVTNFEPSRYNLEAIACSDLPVNGRRMSSHKPAVAAPEAQGEITFVSSAPPIPQQSCSDVQVPPYVLHGLLQLQASEPLHALPLSSYSFGEPSFYWPFGDVEQMVQLDSKVEVAGGILQLANSAV</sequence>
<proteinExistence type="inferred from homology"/>
<name>M8CN45_AEGTA</name>
<keyword evidence="3" id="KW-0805">Transcription regulation</keyword>
<comment type="subcellular location">
    <subcellularLocation>
        <location evidence="1">Nucleus</location>
    </subcellularLocation>
</comment>
<keyword evidence="2" id="KW-0677">Repeat</keyword>
<dbReference type="InterPro" id="IPR036955">
    <property type="entry name" value="AP2/ERF_dom_sf"/>
</dbReference>
<dbReference type="Pfam" id="PF00847">
    <property type="entry name" value="AP2"/>
    <property type="match status" value="1"/>
</dbReference>